<comment type="subcellular location">
    <subcellularLocation>
        <location evidence="3">Mitochondrion</location>
    </subcellularLocation>
    <subcellularLocation>
        <location evidence="2">Nucleus</location>
    </subcellularLocation>
</comment>
<evidence type="ECO:0000256" key="10">
    <source>
        <dbReference type="ARBA" id="ARBA00023027"/>
    </source>
</evidence>
<feature type="compositionally biased region" description="Low complexity" evidence="15">
    <location>
        <begin position="554"/>
        <end position="572"/>
    </location>
</feature>
<dbReference type="InterPro" id="IPR026591">
    <property type="entry name" value="Sirtuin_cat_small_dom_sf"/>
</dbReference>
<evidence type="ECO:0000256" key="8">
    <source>
        <dbReference type="ARBA" id="ARBA00022833"/>
    </source>
</evidence>
<feature type="region of interest" description="Disordered" evidence="15">
    <location>
        <begin position="59"/>
        <end position="91"/>
    </location>
</feature>
<keyword evidence="11" id="KW-0496">Mitochondrion</keyword>
<evidence type="ECO:0000256" key="2">
    <source>
        <dbReference type="ARBA" id="ARBA00004123"/>
    </source>
</evidence>
<evidence type="ECO:0000256" key="14">
    <source>
        <dbReference type="PROSITE-ProRule" id="PRU00236"/>
    </source>
</evidence>
<name>A0A5C3KD15_COPMA</name>
<dbReference type="Pfam" id="PF04574">
    <property type="entry name" value="DUF592"/>
    <property type="match status" value="1"/>
</dbReference>
<organism evidence="17 18">
    <name type="scientific">Coprinopsis marcescibilis</name>
    <name type="common">Agaric fungus</name>
    <name type="synonym">Psathyrella marcescibilis</name>
    <dbReference type="NCBI Taxonomy" id="230819"/>
    <lineage>
        <taxon>Eukaryota</taxon>
        <taxon>Fungi</taxon>
        <taxon>Dikarya</taxon>
        <taxon>Basidiomycota</taxon>
        <taxon>Agaricomycotina</taxon>
        <taxon>Agaricomycetes</taxon>
        <taxon>Agaricomycetidae</taxon>
        <taxon>Agaricales</taxon>
        <taxon>Agaricineae</taxon>
        <taxon>Psathyrellaceae</taxon>
        <taxon>Coprinopsis</taxon>
    </lineage>
</organism>
<feature type="domain" description="Deacetylase sirtuin-type" evidence="16">
    <location>
        <begin position="191"/>
        <end position="485"/>
    </location>
</feature>
<evidence type="ECO:0000256" key="3">
    <source>
        <dbReference type="ARBA" id="ARBA00004173"/>
    </source>
</evidence>
<keyword evidence="5" id="KW-0678">Repressor</keyword>
<dbReference type="GO" id="GO:0070403">
    <property type="term" value="F:NAD+ binding"/>
    <property type="evidence" value="ECO:0007669"/>
    <property type="project" value="InterPro"/>
</dbReference>
<dbReference type="InterPro" id="IPR007654">
    <property type="entry name" value="NAD-dep_histone_deAcase_SIR2_N"/>
</dbReference>
<evidence type="ECO:0000313" key="18">
    <source>
        <dbReference type="Proteomes" id="UP000307440"/>
    </source>
</evidence>
<evidence type="ECO:0000256" key="4">
    <source>
        <dbReference type="ARBA" id="ARBA00006924"/>
    </source>
</evidence>
<feature type="binding site" evidence="14">
    <location>
        <position position="327"/>
    </location>
    <ligand>
        <name>Zn(2+)</name>
        <dbReference type="ChEBI" id="CHEBI:29105"/>
    </ligand>
</feature>
<dbReference type="GO" id="GO:0005634">
    <property type="term" value="C:nucleus"/>
    <property type="evidence" value="ECO:0007669"/>
    <property type="project" value="UniProtKB-SubCell"/>
</dbReference>
<comment type="similarity">
    <text evidence="4">Belongs to the sirtuin family. Class I subfamily.</text>
</comment>
<evidence type="ECO:0000256" key="6">
    <source>
        <dbReference type="ARBA" id="ARBA00022679"/>
    </source>
</evidence>
<reference evidence="17 18" key="1">
    <citation type="journal article" date="2019" name="Nat. Ecol. Evol.">
        <title>Megaphylogeny resolves global patterns of mushroom evolution.</title>
        <authorList>
            <person name="Varga T."/>
            <person name="Krizsan K."/>
            <person name="Foldi C."/>
            <person name="Dima B."/>
            <person name="Sanchez-Garcia M."/>
            <person name="Sanchez-Ramirez S."/>
            <person name="Szollosi G.J."/>
            <person name="Szarkandi J.G."/>
            <person name="Papp V."/>
            <person name="Albert L."/>
            <person name="Andreopoulos W."/>
            <person name="Angelini C."/>
            <person name="Antonin V."/>
            <person name="Barry K.W."/>
            <person name="Bougher N.L."/>
            <person name="Buchanan P."/>
            <person name="Buyck B."/>
            <person name="Bense V."/>
            <person name="Catcheside P."/>
            <person name="Chovatia M."/>
            <person name="Cooper J."/>
            <person name="Damon W."/>
            <person name="Desjardin D."/>
            <person name="Finy P."/>
            <person name="Geml J."/>
            <person name="Haridas S."/>
            <person name="Hughes K."/>
            <person name="Justo A."/>
            <person name="Karasinski D."/>
            <person name="Kautmanova I."/>
            <person name="Kiss B."/>
            <person name="Kocsube S."/>
            <person name="Kotiranta H."/>
            <person name="LaButti K.M."/>
            <person name="Lechner B.E."/>
            <person name="Liimatainen K."/>
            <person name="Lipzen A."/>
            <person name="Lukacs Z."/>
            <person name="Mihaltcheva S."/>
            <person name="Morgado L.N."/>
            <person name="Niskanen T."/>
            <person name="Noordeloos M.E."/>
            <person name="Ohm R.A."/>
            <person name="Ortiz-Santana B."/>
            <person name="Ovrebo C."/>
            <person name="Racz N."/>
            <person name="Riley R."/>
            <person name="Savchenko A."/>
            <person name="Shiryaev A."/>
            <person name="Soop K."/>
            <person name="Spirin V."/>
            <person name="Szebenyi C."/>
            <person name="Tomsovsky M."/>
            <person name="Tulloss R.E."/>
            <person name="Uehling J."/>
            <person name="Grigoriev I.V."/>
            <person name="Vagvolgyi C."/>
            <person name="Papp T."/>
            <person name="Martin F.M."/>
            <person name="Miettinen O."/>
            <person name="Hibbett D.S."/>
            <person name="Nagy L.G."/>
        </authorList>
    </citation>
    <scope>NUCLEOTIDE SEQUENCE [LARGE SCALE GENOMIC DNA]</scope>
    <source>
        <strain evidence="17 18">CBS 121175</strain>
    </source>
</reference>
<dbReference type="AlphaFoldDB" id="A0A5C3KD15"/>
<evidence type="ECO:0000256" key="5">
    <source>
        <dbReference type="ARBA" id="ARBA00022491"/>
    </source>
</evidence>
<gene>
    <name evidence="17" type="ORF">FA15DRAFT_675987</name>
</gene>
<dbReference type="InterPro" id="IPR026590">
    <property type="entry name" value="Ssirtuin_cat_dom"/>
</dbReference>
<feature type="compositionally biased region" description="Polar residues" evidence="15">
    <location>
        <begin position="493"/>
        <end position="504"/>
    </location>
</feature>
<dbReference type="Gene3D" id="3.30.1600.10">
    <property type="entry name" value="SIR2/SIRT2 'Small Domain"/>
    <property type="match status" value="1"/>
</dbReference>
<evidence type="ECO:0000256" key="15">
    <source>
        <dbReference type="SAM" id="MobiDB-lite"/>
    </source>
</evidence>
<dbReference type="GO" id="GO:0005739">
    <property type="term" value="C:mitochondrion"/>
    <property type="evidence" value="ECO:0007669"/>
    <property type="project" value="UniProtKB-SubCell"/>
</dbReference>
<keyword evidence="9" id="KW-0805">Transcription regulation</keyword>
<sequence>MPSSKASVSGRTTPVDRDAVTFHLTKRELLALQIQALVDAAEDVDLSPEVAEELFSCMPSEEAEDEDTPGDISPQLDSKKPPPDSQDADDEEGVDIVATNGEVDLWSIVDPFDKATDSWTRQEVRQIRFHLKERGVTSFITEYVDKRDIPITKLLNAFGFDLSAVLLEKSHKTLMYLLNVAMSFQLSKREKLPQYNTISDAVQLIRNAQRILILTGAGISVSCGIPDFRSRNGLYATLKESGEYDLDDPQQMFDLGYFRENPAVFYSFARQIYPSNFVPSPCHRFLKAVEDHGKLLRNYTQNIDTLESMVGVDRVLQCHGSFASASCLACRRQVPGVDIEQEILAQKVPICKACPTPPPPPPPVKKKKLKKGQKAWEQSDSEEDVPPPPAYPPYLMKPDITFFGEKLNDNFDRSLAEDRDKVDLLLVIGTSLKVSPVADMISHLPHSIPQILINKTPVTHINPDIVLLGNADDIILHLCDELGWELPPPVPQPSSGERPQTLRSRGSLKRRFSSDSTQAGKPKRVGNSHVWLFEGAEGGKWLEVVKEQYAGMEQSGASRSQSSSRRQSPSTSEGKSTDERPLKKAKGRLAENQKSEERTSRKVDDHISRHDANFALK</sequence>
<dbReference type="GO" id="GO:0046970">
    <property type="term" value="F:histone H4K16 deacetylase activity, NAD-dependent"/>
    <property type="evidence" value="ECO:0007669"/>
    <property type="project" value="TreeGrafter"/>
</dbReference>
<keyword evidence="18" id="KW-1185">Reference proteome</keyword>
<feature type="binding site" evidence="14">
    <location>
        <position position="354"/>
    </location>
    <ligand>
        <name>Zn(2+)</name>
        <dbReference type="ChEBI" id="CHEBI:29105"/>
    </ligand>
</feature>
<evidence type="ECO:0000256" key="1">
    <source>
        <dbReference type="ARBA" id="ARBA00001947"/>
    </source>
</evidence>
<dbReference type="PANTHER" id="PTHR11085:SF9">
    <property type="entry name" value="NAD-DEPENDENT PROTEIN DEACETYLASE SIRTUIN-1"/>
    <property type="match status" value="1"/>
</dbReference>
<feature type="compositionally biased region" description="Basic and acidic residues" evidence="15">
    <location>
        <begin position="575"/>
        <end position="617"/>
    </location>
</feature>
<dbReference type="SUPFAM" id="SSF52467">
    <property type="entry name" value="DHS-like NAD/FAD-binding domain"/>
    <property type="match status" value="1"/>
</dbReference>
<feature type="binding site" evidence="14">
    <location>
        <position position="330"/>
    </location>
    <ligand>
        <name>Zn(2+)</name>
        <dbReference type="ChEBI" id="CHEBI:29105"/>
    </ligand>
</feature>
<evidence type="ECO:0000256" key="11">
    <source>
        <dbReference type="ARBA" id="ARBA00023128"/>
    </source>
</evidence>
<proteinExistence type="inferred from homology"/>
<keyword evidence="6" id="KW-0808">Transferase</keyword>
<dbReference type="GO" id="GO:0046872">
    <property type="term" value="F:metal ion binding"/>
    <property type="evidence" value="ECO:0007669"/>
    <property type="project" value="UniProtKB-KW"/>
</dbReference>
<keyword evidence="7 14" id="KW-0479">Metal-binding</keyword>
<evidence type="ECO:0000259" key="16">
    <source>
        <dbReference type="PROSITE" id="PS50305"/>
    </source>
</evidence>
<feature type="region of interest" description="Disordered" evidence="15">
    <location>
        <begin position="552"/>
        <end position="617"/>
    </location>
</feature>
<keyword evidence="12" id="KW-0804">Transcription</keyword>
<comment type="cofactor">
    <cofactor evidence="1">
        <name>Zn(2+)</name>
        <dbReference type="ChEBI" id="CHEBI:29105"/>
    </cofactor>
</comment>
<dbReference type="InterPro" id="IPR029035">
    <property type="entry name" value="DHS-like_NAD/FAD-binding_dom"/>
</dbReference>
<feature type="binding site" evidence="14">
    <location>
        <position position="351"/>
    </location>
    <ligand>
        <name>Zn(2+)</name>
        <dbReference type="ChEBI" id="CHEBI:29105"/>
    </ligand>
</feature>
<dbReference type="OrthoDB" id="420264at2759"/>
<feature type="region of interest" description="Disordered" evidence="15">
    <location>
        <begin position="355"/>
        <end position="390"/>
    </location>
</feature>
<dbReference type="InterPro" id="IPR003000">
    <property type="entry name" value="Sirtuin"/>
</dbReference>
<evidence type="ECO:0000256" key="13">
    <source>
        <dbReference type="ARBA" id="ARBA00023242"/>
    </source>
</evidence>
<feature type="compositionally biased region" description="Basic residues" evidence="15">
    <location>
        <begin position="364"/>
        <end position="373"/>
    </location>
</feature>
<dbReference type="PANTHER" id="PTHR11085">
    <property type="entry name" value="NAD-DEPENDENT PROTEIN DEACYLASE SIRTUIN-5, MITOCHONDRIAL-RELATED"/>
    <property type="match status" value="1"/>
</dbReference>
<dbReference type="STRING" id="230819.A0A5C3KD15"/>
<dbReference type="Pfam" id="PF02146">
    <property type="entry name" value="SIR2"/>
    <property type="match status" value="1"/>
</dbReference>
<accession>A0A5C3KD15</accession>
<feature type="region of interest" description="Disordered" evidence="15">
    <location>
        <begin position="487"/>
        <end position="524"/>
    </location>
</feature>
<dbReference type="Gene3D" id="3.40.50.1220">
    <property type="entry name" value="TPP-binding domain"/>
    <property type="match status" value="1"/>
</dbReference>
<protein>
    <submittedName>
        <fullName evidence="17">SIR2-domain-containing protein</fullName>
    </submittedName>
</protein>
<evidence type="ECO:0000256" key="7">
    <source>
        <dbReference type="ARBA" id="ARBA00022723"/>
    </source>
</evidence>
<keyword evidence="8 14" id="KW-0862">Zinc</keyword>
<dbReference type="Proteomes" id="UP000307440">
    <property type="component" value="Unassembled WGS sequence"/>
</dbReference>
<evidence type="ECO:0000313" key="17">
    <source>
        <dbReference type="EMBL" id="TFK17553.1"/>
    </source>
</evidence>
<dbReference type="EMBL" id="ML210492">
    <property type="protein sequence ID" value="TFK17553.1"/>
    <property type="molecule type" value="Genomic_DNA"/>
</dbReference>
<feature type="active site" description="Proton acceptor" evidence="14">
    <location>
        <position position="319"/>
    </location>
</feature>
<evidence type="ECO:0000256" key="9">
    <source>
        <dbReference type="ARBA" id="ARBA00023015"/>
    </source>
</evidence>
<dbReference type="PROSITE" id="PS50305">
    <property type="entry name" value="SIRTUIN"/>
    <property type="match status" value="1"/>
</dbReference>
<evidence type="ECO:0000256" key="12">
    <source>
        <dbReference type="ARBA" id="ARBA00023163"/>
    </source>
</evidence>
<keyword evidence="10" id="KW-0520">NAD</keyword>
<keyword evidence="13" id="KW-0539">Nucleus</keyword>
<dbReference type="InterPro" id="IPR050134">
    <property type="entry name" value="NAD-dep_sirtuin_deacylases"/>
</dbReference>